<feature type="transmembrane region" description="Helical" evidence="1">
    <location>
        <begin position="21"/>
        <end position="41"/>
    </location>
</feature>
<dbReference type="AlphaFoldDB" id="A0A402B128"/>
<reference evidence="3" key="1">
    <citation type="submission" date="2018-12" db="EMBL/GenBank/DDBJ databases">
        <title>Tengunoibacter tsumagoiensis gen. nov., sp. nov., Dictyobacter kobayashii sp. nov., D. alpinus sp. nov., and D. joshuensis sp. nov. and description of Dictyobacteraceae fam. nov. within the order Ktedonobacterales isolated from Tengu-no-mugimeshi.</title>
        <authorList>
            <person name="Wang C.M."/>
            <person name="Zheng Y."/>
            <person name="Sakai Y."/>
            <person name="Toyoda A."/>
            <person name="Minakuchi Y."/>
            <person name="Abe K."/>
            <person name="Yokota A."/>
            <person name="Yabe S."/>
        </authorList>
    </citation>
    <scope>NUCLEOTIDE SEQUENCE [LARGE SCALE GENOMIC DNA]</scope>
    <source>
        <strain evidence="3">Uno16</strain>
    </source>
</reference>
<dbReference type="RefSeq" id="WP_126625697.1">
    <property type="nucleotide sequence ID" value="NZ_BIFT01000001.1"/>
</dbReference>
<gene>
    <name evidence="2" type="ORF">KDA_05490</name>
</gene>
<comment type="caution">
    <text evidence="2">The sequence shown here is derived from an EMBL/GenBank/DDBJ whole genome shotgun (WGS) entry which is preliminary data.</text>
</comment>
<evidence type="ECO:0000313" key="2">
    <source>
        <dbReference type="EMBL" id="GCE25065.1"/>
    </source>
</evidence>
<proteinExistence type="predicted"/>
<protein>
    <recommendedName>
        <fullName evidence="4">Ferritin-like domain-containing protein</fullName>
    </recommendedName>
</protein>
<dbReference type="EMBL" id="BIFT01000001">
    <property type="protein sequence ID" value="GCE25065.1"/>
    <property type="molecule type" value="Genomic_DNA"/>
</dbReference>
<keyword evidence="1" id="KW-0812">Transmembrane</keyword>
<evidence type="ECO:0000313" key="3">
    <source>
        <dbReference type="Proteomes" id="UP000287171"/>
    </source>
</evidence>
<keyword evidence="3" id="KW-1185">Reference proteome</keyword>
<sequence length="278" mass="28907">MKPTLKTSKYSPSRRSALKGTVVGVTGLAVAGGIVGAGVLLTEHTNEGAHAAAPNAVNPADAKKAIAAILNIAATAETLAVTFYAEVLAHADNLGLKPASRTNIKAALVEEQLHLLFLNKQGAKSMAKTFSFPYGRDTFRNLERFLKTQQLLESAFVAAYLAAVKEFAQLGRPDLAQIAAQLAAVEAEHRVVGRSIGAMLPVDNEAFPPLLLQNVAAAPAFLKGAGFLTPVKGNSFEFHAVSTAGAGVTMPTPAMTPVVKNTTITTATPTAGAAHLKF</sequence>
<organism evidence="2 3">
    <name type="scientific">Dictyobacter alpinus</name>
    <dbReference type="NCBI Taxonomy" id="2014873"/>
    <lineage>
        <taxon>Bacteria</taxon>
        <taxon>Bacillati</taxon>
        <taxon>Chloroflexota</taxon>
        <taxon>Ktedonobacteria</taxon>
        <taxon>Ktedonobacterales</taxon>
        <taxon>Dictyobacteraceae</taxon>
        <taxon>Dictyobacter</taxon>
    </lineage>
</organism>
<dbReference type="InterPro" id="IPR006311">
    <property type="entry name" value="TAT_signal"/>
</dbReference>
<evidence type="ECO:0000256" key="1">
    <source>
        <dbReference type="SAM" id="Phobius"/>
    </source>
</evidence>
<dbReference type="SUPFAM" id="SSF47240">
    <property type="entry name" value="Ferritin-like"/>
    <property type="match status" value="1"/>
</dbReference>
<dbReference type="PROSITE" id="PS51318">
    <property type="entry name" value="TAT"/>
    <property type="match status" value="1"/>
</dbReference>
<keyword evidence="1" id="KW-1133">Transmembrane helix</keyword>
<accession>A0A402B128</accession>
<dbReference type="Proteomes" id="UP000287171">
    <property type="component" value="Unassembled WGS sequence"/>
</dbReference>
<dbReference type="Pfam" id="PF13668">
    <property type="entry name" value="Ferritin_2"/>
    <property type="match status" value="1"/>
</dbReference>
<name>A0A402B128_9CHLR</name>
<dbReference type="InterPro" id="IPR009078">
    <property type="entry name" value="Ferritin-like_SF"/>
</dbReference>
<evidence type="ECO:0008006" key="4">
    <source>
        <dbReference type="Google" id="ProtNLM"/>
    </source>
</evidence>
<keyword evidence="1" id="KW-0472">Membrane</keyword>
<dbReference type="OrthoDB" id="159731at2"/>